<feature type="domain" description="Lon proteolytic" evidence="3">
    <location>
        <begin position="628"/>
        <end position="823"/>
    </location>
</feature>
<dbReference type="InterPro" id="IPR046843">
    <property type="entry name" value="LonB_AAA-LID"/>
</dbReference>
<feature type="active site" evidence="2">
    <location>
        <position position="718"/>
    </location>
</feature>
<dbReference type="PANTHER" id="PTHR10046">
    <property type="entry name" value="ATP DEPENDENT LON PROTEASE FAMILY MEMBER"/>
    <property type="match status" value="1"/>
</dbReference>
<evidence type="ECO:0000256" key="2">
    <source>
        <dbReference type="PROSITE-ProRule" id="PRU01122"/>
    </source>
</evidence>
<dbReference type="PRINTS" id="PR00830">
    <property type="entry name" value="ENDOLAPTASE"/>
</dbReference>
<keyword evidence="2" id="KW-0720">Serine protease</keyword>
<dbReference type="GO" id="GO:0004176">
    <property type="term" value="F:ATP-dependent peptidase activity"/>
    <property type="evidence" value="ECO:0007669"/>
    <property type="project" value="UniProtKB-UniRule"/>
</dbReference>
<keyword evidence="1 2" id="KW-0645">Protease</keyword>
<dbReference type="EMBL" id="VJNB01000002">
    <property type="protein sequence ID" value="TSE21034.1"/>
    <property type="molecule type" value="Genomic_DNA"/>
</dbReference>
<proteinExistence type="inferred from homology"/>
<evidence type="ECO:0000313" key="5">
    <source>
        <dbReference type="Proteomes" id="UP000315736"/>
    </source>
</evidence>
<dbReference type="InterPro" id="IPR020568">
    <property type="entry name" value="Ribosomal_Su5_D2-typ_SF"/>
</dbReference>
<dbReference type="Gene3D" id="3.30.230.10">
    <property type="match status" value="1"/>
</dbReference>
<comment type="catalytic activity">
    <reaction evidence="2">
        <text>Hydrolysis of proteins in presence of ATP.</text>
        <dbReference type="EC" id="3.4.21.53"/>
    </reaction>
</comment>
<dbReference type="GO" id="GO:0030163">
    <property type="term" value="P:protein catabolic process"/>
    <property type="evidence" value="ECO:0007669"/>
    <property type="project" value="InterPro"/>
</dbReference>
<evidence type="ECO:0000313" key="4">
    <source>
        <dbReference type="EMBL" id="TSE21034.1"/>
    </source>
</evidence>
<dbReference type="PROSITE" id="PS51786">
    <property type="entry name" value="LON_PROTEOLYTIC"/>
    <property type="match status" value="1"/>
</dbReference>
<reference evidence="4 5" key="1">
    <citation type="submission" date="2019-07" db="EMBL/GenBank/DDBJ databases">
        <title>Tepidimonas alkaliphilus YIM 72238 draft genome.</title>
        <authorList>
            <person name="Da Costa M.S."/>
            <person name="Froufe H.J.C."/>
            <person name="Egas C."/>
            <person name="Albuquerque L."/>
        </authorList>
    </citation>
    <scope>NUCLEOTIDE SEQUENCE [LARGE SCALE GENOMIC DNA]</scope>
    <source>
        <strain evidence="4 5">YIM 72238</strain>
    </source>
</reference>
<dbReference type="Gene3D" id="3.40.50.300">
    <property type="entry name" value="P-loop containing nucleotide triphosphate hydrolases"/>
    <property type="match status" value="2"/>
</dbReference>
<dbReference type="InterPro" id="IPR041699">
    <property type="entry name" value="AAA_32"/>
</dbReference>
<feature type="active site" evidence="2">
    <location>
        <position position="761"/>
    </location>
</feature>
<dbReference type="InterPro" id="IPR014721">
    <property type="entry name" value="Ribsml_uS5_D2-typ_fold_subgr"/>
</dbReference>
<dbReference type="EC" id="3.4.21.53" evidence="2"/>
<keyword evidence="5" id="KW-1185">Reference proteome</keyword>
<dbReference type="InterPro" id="IPR027065">
    <property type="entry name" value="Lon_Prtase"/>
</dbReference>
<protein>
    <recommendedName>
        <fullName evidence="2">endopeptidase La</fullName>
        <ecNumber evidence="2">3.4.21.53</ecNumber>
    </recommendedName>
</protein>
<name>A0A554WBT7_9BURK</name>
<accession>A0A554WBT7</accession>
<dbReference type="GO" id="GO:0006508">
    <property type="term" value="P:proteolysis"/>
    <property type="evidence" value="ECO:0007669"/>
    <property type="project" value="UniProtKB-KW"/>
</dbReference>
<dbReference type="AlphaFoldDB" id="A0A554WBT7"/>
<dbReference type="GO" id="GO:0004252">
    <property type="term" value="F:serine-type endopeptidase activity"/>
    <property type="evidence" value="ECO:0007669"/>
    <property type="project" value="UniProtKB-UniRule"/>
</dbReference>
<evidence type="ECO:0000256" key="1">
    <source>
        <dbReference type="ARBA" id="ARBA00022670"/>
    </source>
</evidence>
<dbReference type="Pfam" id="PF20437">
    <property type="entry name" value="LonC_helical"/>
    <property type="match status" value="1"/>
</dbReference>
<dbReference type="InterPro" id="IPR027417">
    <property type="entry name" value="P-loop_NTPase"/>
</dbReference>
<comment type="similarity">
    <text evidence="2">Belongs to the peptidase S16 family.</text>
</comment>
<dbReference type="Proteomes" id="UP000315736">
    <property type="component" value="Unassembled WGS sequence"/>
</dbReference>
<dbReference type="InterPro" id="IPR008269">
    <property type="entry name" value="Lon_proteolytic"/>
</dbReference>
<organism evidence="4 5">
    <name type="scientific">Tepidimonas alkaliphilus</name>
    <dbReference type="NCBI Taxonomy" id="2588942"/>
    <lineage>
        <taxon>Bacteria</taxon>
        <taxon>Pseudomonadati</taxon>
        <taxon>Pseudomonadota</taxon>
        <taxon>Betaproteobacteria</taxon>
        <taxon>Burkholderiales</taxon>
        <taxon>Tepidimonas</taxon>
    </lineage>
</organism>
<sequence length="878" mass="96027">MLAHPLLVPGRQMELTVFDAHACVIDAAAAALQAAATNGARLPRMNDERPDNAVPVAAAGAGAPAPLPPSALRLRIDPAQLGFADTDELAHEPLPWIGQARAQAAARFGLELDQPRHHLFVLGAVGTGRATLMQQEMQAVAAKRPAPPDLCYLHNFENPQQPRALRLPAGQGRVLRQRMQEFVRTLQADIPKRLSEPGFKAALSALEKNYADREAQAYAELAAFARQRHFALRREGGQLIFTLLDEDGEPLSAEGLAALDEARRRAYDDGERELRAEILRFLEVTAPLERALREGVQALRRQAVKPLLERELGAVRQALRKQFKDARKLNQWLDGIAADVLDHLDLFEPGDAEDETERREALERRLQRYRVNLVVDNADTQGAPVIVENNPLYRPLFGSIEYQTDNDVLVTDFSRIRAGSLLRAHGGFLMLHLRDLLADELVWEKLRRVLRSGRLQIEEPGTMFSALATTSLEPEAVDIDVKIVLIGTHKQYYALQEGDPEFARHFRVKVDFDDSFVAGPDTWRATGVFVAHTAARRGLPPFDAAAVARLIEDSHRQAEDRTRQSAVFARTETLVIEAAQHARARGARLVERADVEQAIAARNRRHDGPEQRLRAAIAEGDRVVHLSGARIGQLNGLSVLDLGDYAFGLPMRVAARTVPGHDGLLNIEREVELSGPIHDKAVLILHSYLSALFAPLAPLALTASIVFEQEYAGVEGDSASCAEFFALLSALAGVPLKQSIAVTGALNPFGEVLPIGGVNEKIEGFFRVCAAAGLDGTHGVIIPARNRRHLVLADEVVEAVERGRFHVWAIDHVAEGMTLLSGVPFGLADPRAATAPLDAAGQPAYAPGSVLARAAETLRAYRRACLRAGSPRAWRARG</sequence>
<dbReference type="Pfam" id="PF13654">
    <property type="entry name" value="AAA_32"/>
    <property type="match status" value="1"/>
</dbReference>
<dbReference type="Pfam" id="PF05362">
    <property type="entry name" value="Lon_C"/>
    <property type="match status" value="1"/>
</dbReference>
<dbReference type="SUPFAM" id="SSF54211">
    <property type="entry name" value="Ribosomal protein S5 domain 2-like"/>
    <property type="match status" value="1"/>
</dbReference>
<dbReference type="GO" id="GO:0005524">
    <property type="term" value="F:ATP binding"/>
    <property type="evidence" value="ECO:0007669"/>
    <property type="project" value="InterPro"/>
</dbReference>
<evidence type="ECO:0000259" key="3">
    <source>
        <dbReference type="PROSITE" id="PS51786"/>
    </source>
</evidence>
<keyword evidence="2 4" id="KW-0378">Hydrolase</keyword>
<comment type="caution">
    <text evidence="4">The sequence shown here is derived from an EMBL/GenBank/DDBJ whole genome shotgun (WGS) entry which is preliminary data.</text>
</comment>
<gene>
    <name evidence="4" type="primary">lon_2</name>
    <name evidence="4" type="ORF">Talka_00698</name>
</gene>
<dbReference type="Pfam" id="PF20436">
    <property type="entry name" value="LonB_AAA-LID"/>
    <property type="match status" value="1"/>
</dbReference>
<dbReference type="Gene3D" id="1.10.8.60">
    <property type="match status" value="1"/>
</dbReference>
<dbReference type="InterPro" id="IPR046844">
    <property type="entry name" value="Lon-like_helical"/>
</dbReference>